<keyword evidence="10 12" id="KW-0560">Oxidoreductase</keyword>
<comment type="similarity">
    <text evidence="5 12">In the C-terminal section; belongs to the HTP reductase family.</text>
</comment>
<reference evidence="14 15" key="1">
    <citation type="journal article" date="2021" name="Syst. Appl. Microbiol.">
        <title>Persephonella atlantica sp. nov.: How to adapt to physico-chemical gradients in high temperature hydrothermal habitats.</title>
        <authorList>
            <person name="Francois D.X."/>
            <person name="Godfroy A."/>
            <person name="Mathien C."/>
            <person name="Aube J."/>
            <person name="Cathalot C."/>
            <person name="Lesongeur F."/>
            <person name="L'Haridon S."/>
            <person name="Philippon X."/>
            <person name="Roussel E.G."/>
        </authorList>
    </citation>
    <scope>NUCLEOTIDE SEQUENCE [LARGE SCALE GENOMIC DNA]</scope>
    <source>
        <strain evidence="14 15">MO1340</strain>
    </source>
</reference>
<comment type="cofactor">
    <cofactor evidence="12">
        <name>Zn(2+)</name>
        <dbReference type="ChEBI" id="CHEBI:29105"/>
    </cofactor>
    <text evidence="12">Binds 1 zinc ion.</text>
</comment>
<dbReference type="SUPFAM" id="SSF53927">
    <property type="entry name" value="Cytidine deaminase-like"/>
    <property type="match status" value="1"/>
</dbReference>
<accession>A0ABS1GGW6</accession>
<dbReference type="PANTHER" id="PTHR38011">
    <property type="entry name" value="DIHYDROFOLATE REDUCTASE FAMILY PROTEIN (AFU_ORTHOLOGUE AFUA_8G06820)"/>
    <property type="match status" value="1"/>
</dbReference>
<evidence type="ECO:0000256" key="6">
    <source>
        <dbReference type="ARBA" id="ARBA00022619"/>
    </source>
</evidence>
<dbReference type="NCBIfam" id="TIGR00227">
    <property type="entry name" value="ribD_Cterm"/>
    <property type="match status" value="1"/>
</dbReference>
<proteinExistence type="inferred from homology"/>
<evidence type="ECO:0000256" key="4">
    <source>
        <dbReference type="ARBA" id="ARBA00005259"/>
    </source>
</evidence>
<keyword evidence="8 12" id="KW-0862">Zinc</keyword>
<evidence type="ECO:0000259" key="13">
    <source>
        <dbReference type="PROSITE" id="PS51747"/>
    </source>
</evidence>
<evidence type="ECO:0000256" key="7">
    <source>
        <dbReference type="ARBA" id="ARBA00022723"/>
    </source>
</evidence>
<dbReference type="EC" id="1.1.1.193" evidence="12"/>
<dbReference type="InterPro" id="IPR002125">
    <property type="entry name" value="CMP_dCMP_dom"/>
</dbReference>
<dbReference type="CDD" id="cd01284">
    <property type="entry name" value="Riboflavin_deaminase-reductase"/>
    <property type="match status" value="1"/>
</dbReference>
<dbReference type="Pfam" id="PF01872">
    <property type="entry name" value="RibD_C"/>
    <property type="match status" value="1"/>
</dbReference>
<comment type="catalytic activity">
    <reaction evidence="12">
        <text>5-amino-6-(5-phospho-D-ribitylamino)uracil + NADP(+) = 5-amino-6-(5-phospho-D-ribosylamino)uracil + NADPH + H(+)</text>
        <dbReference type="Rhea" id="RHEA:17845"/>
        <dbReference type="ChEBI" id="CHEBI:15378"/>
        <dbReference type="ChEBI" id="CHEBI:57783"/>
        <dbReference type="ChEBI" id="CHEBI:58349"/>
        <dbReference type="ChEBI" id="CHEBI:58421"/>
        <dbReference type="ChEBI" id="CHEBI:58453"/>
        <dbReference type="EC" id="1.1.1.193"/>
    </reaction>
</comment>
<dbReference type="GO" id="GO:0008703">
    <property type="term" value="F:5-amino-6-(5-phosphoribosylamino)uracil reductase activity"/>
    <property type="evidence" value="ECO:0007669"/>
    <property type="project" value="UniProtKB-EC"/>
</dbReference>
<evidence type="ECO:0000256" key="8">
    <source>
        <dbReference type="ARBA" id="ARBA00022833"/>
    </source>
</evidence>
<feature type="domain" description="CMP/dCMP-type deaminase" evidence="13">
    <location>
        <begin position="8"/>
        <end position="133"/>
    </location>
</feature>
<protein>
    <recommendedName>
        <fullName evidence="12">Riboflavin biosynthesis protein RibD</fullName>
    </recommendedName>
    <domain>
        <recommendedName>
            <fullName evidence="12">Diaminohydroxyphosphoribosylaminopyrimidine deaminase</fullName>
            <shortName evidence="12">DRAP deaminase</shortName>
            <ecNumber evidence="12">3.5.4.26</ecNumber>
        </recommendedName>
        <alternativeName>
            <fullName evidence="12">Riboflavin-specific deaminase</fullName>
        </alternativeName>
    </domain>
    <domain>
        <recommendedName>
            <fullName evidence="12">5-amino-6-(5-phosphoribosylamino)uracil reductase</fullName>
            <ecNumber evidence="12">1.1.1.193</ecNumber>
        </recommendedName>
        <alternativeName>
            <fullName evidence="12">HTP reductase</fullName>
        </alternativeName>
    </domain>
</protein>
<evidence type="ECO:0000313" key="15">
    <source>
        <dbReference type="Proteomes" id="UP000772812"/>
    </source>
</evidence>
<gene>
    <name evidence="14" type="primary">ribD</name>
    <name evidence="14" type="ORF">GWK41_02785</name>
</gene>
<evidence type="ECO:0000256" key="3">
    <source>
        <dbReference type="ARBA" id="ARBA00004910"/>
    </source>
</evidence>
<dbReference type="InterPro" id="IPR004794">
    <property type="entry name" value="Eubact_RibD"/>
</dbReference>
<evidence type="ECO:0000256" key="12">
    <source>
        <dbReference type="PIRNR" id="PIRNR006769"/>
    </source>
</evidence>
<dbReference type="InterPro" id="IPR011549">
    <property type="entry name" value="RibD_C"/>
</dbReference>
<comment type="function">
    <text evidence="1 12">Converts 2,5-diamino-6-(ribosylamino)-4(3h)-pyrimidinone 5'-phosphate into 5-amino-6-(ribosylamino)-2,4(1h,3h)-pyrimidinedione 5'-phosphate.</text>
</comment>
<dbReference type="InterPro" id="IPR002734">
    <property type="entry name" value="RibDG_C"/>
</dbReference>
<evidence type="ECO:0000256" key="10">
    <source>
        <dbReference type="ARBA" id="ARBA00023002"/>
    </source>
</evidence>
<sequence length="370" mass="41418">MRLVQLSRLDEKLMRLALKEAKKGKGYTHPNPAVGAVIVKNGKVIGKGYHKKAGMPHAEREAIKDALSKGENIEGSTMYVTLEPCCHYGRTPPCTEAIIDSRIKRVVIATLDPNPQVAGKGAEILKKQGIEVITGILENQAKKLNEDFFVYIQKKRPFVHIKIAQTVDGKIATQTGSSKWITGEKARKYAHRLRKEATAVLVGVGTAVKDNPELTVRNFPSKKQPLRVLIDKNLKTPLDHKIFNKKAKTVVFVSELADRGKIHLLKKRSNIQLITLPLYEGRFLIKDVLDSLYKMEVMHLLIEGGKDVITQFFKEGIYDKVSLFVAPKIIGEDGISSVGVLNIKDISEALKLQIERIKKLEPDIYLELYP</sequence>
<comment type="pathway">
    <text evidence="2 12">Cofactor biosynthesis; riboflavin biosynthesis; 5-amino-6-(D-ribitylamino)uracil from GTP: step 2/4.</text>
</comment>
<evidence type="ECO:0000256" key="5">
    <source>
        <dbReference type="ARBA" id="ARBA00007417"/>
    </source>
</evidence>
<dbReference type="PIRSF" id="PIRSF006769">
    <property type="entry name" value="RibD"/>
    <property type="match status" value="1"/>
</dbReference>
<keyword evidence="9 12" id="KW-0521">NADP</keyword>
<dbReference type="InterPro" id="IPR016193">
    <property type="entry name" value="Cytidine_deaminase-like"/>
</dbReference>
<dbReference type="SUPFAM" id="SSF53597">
    <property type="entry name" value="Dihydrofolate reductase-like"/>
    <property type="match status" value="1"/>
</dbReference>
<organism evidence="14 15">
    <name type="scientific">Persephonella atlantica</name>
    <dbReference type="NCBI Taxonomy" id="2699429"/>
    <lineage>
        <taxon>Bacteria</taxon>
        <taxon>Pseudomonadati</taxon>
        <taxon>Aquificota</taxon>
        <taxon>Aquificia</taxon>
        <taxon>Aquificales</taxon>
        <taxon>Hydrogenothermaceae</taxon>
        <taxon>Persephonella</taxon>
    </lineage>
</organism>
<dbReference type="PANTHER" id="PTHR38011:SF7">
    <property type="entry name" value="2,5-DIAMINO-6-RIBOSYLAMINO-4(3H)-PYRIMIDINONE 5'-PHOSPHATE REDUCTASE"/>
    <property type="match status" value="1"/>
</dbReference>
<evidence type="ECO:0000313" key="14">
    <source>
        <dbReference type="EMBL" id="MBK3331992.1"/>
    </source>
</evidence>
<dbReference type="InterPro" id="IPR024072">
    <property type="entry name" value="DHFR-like_dom_sf"/>
</dbReference>
<keyword evidence="15" id="KW-1185">Reference proteome</keyword>
<dbReference type="NCBIfam" id="TIGR00326">
    <property type="entry name" value="eubact_ribD"/>
    <property type="match status" value="1"/>
</dbReference>
<keyword evidence="11" id="KW-0511">Multifunctional enzyme</keyword>
<dbReference type="EMBL" id="JAACYA010000001">
    <property type="protein sequence ID" value="MBK3331992.1"/>
    <property type="molecule type" value="Genomic_DNA"/>
</dbReference>
<dbReference type="PROSITE" id="PS51747">
    <property type="entry name" value="CYT_DCMP_DEAMINASES_2"/>
    <property type="match status" value="1"/>
</dbReference>
<dbReference type="InterPro" id="IPR050765">
    <property type="entry name" value="Riboflavin_Biosynth_HTPR"/>
</dbReference>
<dbReference type="PROSITE" id="PS00903">
    <property type="entry name" value="CYT_DCMP_DEAMINASES_1"/>
    <property type="match status" value="1"/>
</dbReference>
<dbReference type="EC" id="3.5.4.26" evidence="12"/>
<dbReference type="Gene3D" id="3.40.430.10">
    <property type="entry name" value="Dihydrofolate Reductase, subunit A"/>
    <property type="match status" value="1"/>
</dbReference>
<dbReference type="Pfam" id="PF00383">
    <property type="entry name" value="dCMP_cyt_deam_1"/>
    <property type="match status" value="1"/>
</dbReference>
<name>A0ABS1GGW6_9AQUI</name>
<dbReference type="GO" id="GO:0008835">
    <property type="term" value="F:diaminohydroxyphosphoribosylaminopyrimidine deaminase activity"/>
    <property type="evidence" value="ECO:0007669"/>
    <property type="project" value="UniProtKB-EC"/>
</dbReference>
<evidence type="ECO:0000256" key="1">
    <source>
        <dbReference type="ARBA" id="ARBA00002151"/>
    </source>
</evidence>
<keyword evidence="7 12" id="KW-0479">Metal-binding</keyword>
<keyword evidence="12 14" id="KW-0378">Hydrolase</keyword>
<keyword evidence="6 12" id="KW-0686">Riboflavin biosynthesis</keyword>
<evidence type="ECO:0000256" key="11">
    <source>
        <dbReference type="ARBA" id="ARBA00023268"/>
    </source>
</evidence>
<comment type="pathway">
    <text evidence="3 12">Cofactor biosynthesis; riboflavin biosynthesis; 5-amino-6-(D-ribitylamino)uracil from GTP: step 3/4.</text>
</comment>
<dbReference type="Gene3D" id="3.40.140.10">
    <property type="entry name" value="Cytidine Deaminase, domain 2"/>
    <property type="match status" value="1"/>
</dbReference>
<comment type="catalytic activity">
    <reaction evidence="12">
        <text>2,5-diamino-6-hydroxy-4-(5-phosphoribosylamino)-pyrimidine + H2O + H(+) = 5-amino-6-(5-phospho-D-ribosylamino)uracil + NH4(+)</text>
        <dbReference type="Rhea" id="RHEA:21868"/>
        <dbReference type="ChEBI" id="CHEBI:15377"/>
        <dbReference type="ChEBI" id="CHEBI:15378"/>
        <dbReference type="ChEBI" id="CHEBI:28938"/>
        <dbReference type="ChEBI" id="CHEBI:58453"/>
        <dbReference type="ChEBI" id="CHEBI:58614"/>
        <dbReference type="EC" id="3.5.4.26"/>
    </reaction>
</comment>
<dbReference type="Proteomes" id="UP000772812">
    <property type="component" value="Unassembled WGS sequence"/>
</dbReference>
<comment type="caution">
    <text evidence="14">The sequence shown here is derived from an EMBL/GenBank/DDBJ whole genome shotgun (WGS) entry which is preliminary data.</text>
</comment>
<evidence type="ECO:0000256" key="9">
    <source>
        <dbReference type="ARBA" id="ARBA00022857"/>
    </source>
</evidence>
<dbReference type="InterPro" id="IPR016192">
    <property type="entry name" value="APOBEC/CMP_deaminase_Zn-bd"/>
</dbReference>
<comment type="similarity">
    <text evidence="4 12">In the N-terminal section; belongs to the cytidine and deoxycytidylate deaminase family.</text>
</comment>
<evidence type="ECO:0000256" key="2">
    <source>
        <dbReference type="ARBA" id="ARBA00004882"/>
    </source>
</evidence>